<evidence type="ECO:0000256" key="6">
    <source>
        <dbReference type="ARBA" id="ARBA00023136"/>
    </source>
</evidence>
<organism>
    <name type="scientific">Pediculus humanus subsp. corporis</name>
    <name type="common">Body louse</name>
    <dbReference type="NCBI Taxonomy" id="121224"/>
    <lineage>
        <taxon>Eukaryota</taxon>
        <taxon>Metazoa</taxon>
        <taxon>Ecdysozoa</taxon>
        <taxon>Arthropoda</taxon>
        <taxon>Hexapoda</taxon>
        <taxon>Insecta</taxon>
        <taxon>Pterygota</taxon>
        <taxon>Neoptera</taxon>
        <taxon>Paraneoptera</taxon>
        <taxon>Psocodea</taxon>
        <taxon>Troctomorpha</taxon>
        <taxon>Phthiraptera</taxon>
        <taxon>Anoplura</taxon>
        <taxon>Pediculidae</taxon>
        <taxon>Pediculus</taxon>
    </lineage>
</organism>
<dbReference type="OMA" id="TESKCIN"/>
<keyword evidence="10" id="KW-0675">Receptor</keyword>
<reference evidence="11" key="3">
    <citation type="submission" date="2021-02" db="UniProtKB">
        <authorList>
            <consortium name="EnsemblMetazoa"/>
        </authorList>
    </citation>
    <scope>IDENTIFICATION</scope>
    <source>
        <strain evidence="11">USDA</strain>
    </source>
</reference>
<dbReference type="eggNOG" id="KOG1215">
    <property type="taxonomic scope" value="Eukaryota"/>
</dbReference>
<dbReference type="CDD" id="cd00112">
    <property type="entry name" value="LDLa"/>
    <property type="match status" value="4"/>
</dbReference>
<keyword evidence="5" id="KW-1133">Transmembrane helix</keyword>
<comment type="caution">
    <text evidence="8">Lacks conserved residue(s) required for the propagation of feature annotation.</text>
</comment>
<reference evidence="10" key="1">
    <citation type="submission" date="2007-04" db="EMBL/GenBank/DDBJ databases">
        <title>Annotation of Pediculus humanus corporis strain USDA.</title>
        <authorList>
            <person name="Kirkness E."/>
            <person name="Hannick L."/>
            <person name="Hass B."/>
            <person name="Bruggner R."/>
            <person name="Lawson D."/>
            <person name="Bidwell S."/>
            <person name="Joardar V."/>
            <person name="Caler E."/>
            <person name="Walenz B."/>
            <person name="Inman J."/>
            <person name="Schobel S."/>
            <person name="Galinsky K."/>
            <person name="Amedeo P."/>
            <person name="Strausberg R."/>
        </authorList>
    </citation>
    <scope>NUCLEOTIDE SEQUENCE</scope>
    <source>
        <strain evidence="10">USDA</strain>
    </source>
</reference>
<evidence type="ECO:0000256" key="2">
    <source>
        <dbReference type="ARBA" id="ARBA00004308"/>
    </source>
</evidence>
<dbReference type="CTD" id="8231040"/>
<evidence type="ECO:0000256" key="1">
    <source>
        <dbReference type="ARBA" id="ARBA00004167"/>
    </source>
</evidence>
<feature type="compositionally biased region" description="Polar residues" evidence="9">
    <location>
        <begin position="31"/>
        <end position="47"/>
    </location>
</feature>
<evidence type="ECO:0000256" key="4">
    <source>
        <dbReference type="ARBA" id="ARBA00022737"/>
    </source>
</evidence>
<feature type="disulfide bond" evidence="8">
    <location>
        <begin position="242"/>
        <end position="260"/>
    </location>
</feature>
<dbReference type="HOGENOM" id="CLU_774580_0_0_1"/>
<sequence>MVKNTSEESMTNEEEITEKNDGLKNEESNDDNWNVKNPSENGESFSDPFQHQKEHIENFESVTATEGGGQVEEQTQMTTTTIETMVPKFKITGNQENIWRDVDSISLGFPCTFDSQCQREDTESKCINGICDCVVKNNGTNLCDKDNTGCAPETFQCRSSGLCISWFFVCDGRNDCPDGSDEQCQGPVCPSYSFQCSFNGTCVSLAVLCDGKKNCPNGEDEKFCMAEHRKESKNCPENTFQCGNGQCLPKYEFCNAIPKCADGTDESPELCRSDNFNRNYYNSEKKTINLINNNNDNYCPMKCENGRCRSTAILCSGRDGCGDNSDESQCSVCRCPKISRIRYDFQIGFSFKELFSKF</sequence>
<dbReference type="InParanoid" id="E0VBL6"/>
<keyword evidence="3" id="KW-0812">Transmembrane</keyword>
<feature type="region of interest" description="Disordered" evidence="9">
    <location>
        <begin position="1"/>
        <end position="47"/>
    </location>
</feature>
<feature type="disulfide bond" evidence="8">
    <location>
        <begin position="235"/>
        <end position="247"/>
    </location>
</feature>
<dbReference type="PROSITE" id="PS01209">
    <property type="entry name" value="LDLRA_1"/>
    <property type="match status" value="2"/>
</dbReference>
<dbReference type="SMART" id="SM00192">
    <property type="entry name" value="LDLa"/>
    <property type="match status" value="4"/>
</dbReference>
<name>E0VBL6_PEDHC</name>
<evidence type="ECO:0000313" key="11">
    <source>
        <dbReference type="EnsemblMetazoa" id="PHUM064480-PA"/>
    </source>
</evidence>
<evidence type="ECO:0000256" key="3">
    <source>
        <dbReference type="ARBA" id="ARBA00022692"/>
    </source>
</evidence>
<dbReference type="GO" id="GO:0016192">
    <property type="term" value="P:vesicle-mediated transport"/>
    <property type="evidence" value="ECO:0007669"/>
    <property type="project" value="UniProtKB-ARBA"/>
</dbReference>
<dbReference type="EMBL" id="AAZO01000754">
    <property type="status" value="NOT_ANNOTATED_CDS"/>
    <property type="molecule type" value="Genomic_DNA"/>
</dbReference>
<comment type="subcellular location">
    <subcellularLocation>
        <location evidence="2">Endomembrane system</location>
    </subcellularLocation>
    <subcellularLocation>
        <location evidence="1">Membrane</location>
        <topology evidence="1">Single-pass membrane protein</topology>
    </subcellularLocation>
</comment>
<dbReference type="SUPFAM" id="SSF57424">
    <property type="entry name" value="LDL receptor-like module"/>
    <property type="match status" value="4"/>
</dbReference>
<dbReference type="InterPro" id="IPR036055">
    <property type="entry name" value="LDL_receptor-like_sf"/>
</dbReference>
<dbReference type="RefSeq" id="XP_002423510.1">
    <property type="nucleotide sequence ID" value="XM_002423465.1"/>
</dbReference>
<feature type="disulfide bond" evidence="8">
    <location>
        <begin position="209"/>
        <end position="224"/>
    </location>
</feature>
<gene>
    <name evidence="11" type="primary">8231040</name>
    <name evidence="10" type="ORF">Phum_PHUM064480</name>
</gene>
<dbReference type="PROSITE" id="PS50068">
    <property type="entry name" value="LDLRA_2"/>
    <property type="match status" value="4"/>
</dbReference>
<dbReference type="PANTHER" id="PTHR24270">
    <property type="entry name" value="LOW-DENSITY LIPOPROTEIN RECEPTOR-RELATED"/>
    <property type="match status" value="1"/>
</dbReference>
<dbReference type="GO" id="GO:0012505">
    <property type="term" value="C:endomembrane system"/>
    <property type="evidence" value="ECO:0007669"/>
    <property type="project" value="UniProtKB-SubCell"/>
</dbReference>
<evidence type="ECO:0000313" key="12">
    <source>
        <dbReference type="Proteomes" id="UP000009046"/>
    </source>
</evidence>
<dbReference type="VEuPathDB" id="VectorBase:PHUM064480"/>
<feature type="disulfide bond" evidence="8">
    <location>
        <begin position="303"/>
        <end position="321"/>
    </location>
</feature>
<evidence type="ECO:0000313" key="10">
    <source>
        <dbReference type="EMBL" id="EEB10772.1"/>
    </source>
</evidence>
<keyword evidence="7 8" id="KW-1015">Disulfide bond</keyword>
<dbReference type="Proteomes" id="UP000009046">
    <property type="component" value="Unassembled WGS sequence"/>
</dbReference>
<dbReference type="Pfam" id="PF00057">
    <property type="entry name" value="Ldl_recept_a"/>
    <property type="match status" value="3"/>
</dbReference>
<dbReference type="PANTHER" id="PTHR24270:SF62">
    <property type="entry name" value="LOW-DENSITY LIPOPROTEIN RECEPTOR-RELATED PROTEIN 2"/>
    <property type="match status" value="1"/>
</dbReference>
<proteinExistence type="predicted"/>
<dbReference type="GO" id="GO:0005886">
    <property type="term" value="C:plasma membrane"/>
    <property type="evidence" value="ECO:0007669"/>
    <property type="project" value="TreeGrafter"/>
</dbReference>
<dbReference type="KEGG" id="phu:Phum_PHUM064480"/>
<protein>
    <submittedName>
        <fullName evidence="10 11">Low-density lipoprotein receptor, putative</fullName>
    </submittedName>
</protein>
<dbReference type="InterPro" id="IPR023415">
    <property type="entry name" value="LDLR_class-A_CS"/>
</dbReference>
<feature type="compositionally biased region" description="Basic and acidic residues" evidence="9">
    <location>
        <begin position="17"/>
        <end position="27"/>
    </location>
</feature>
<evidence type="ECO:0000256" key="9">
    <source>
        <dbReference type="SAM" id="MobiDB-lite"/>
    </source>
</evidence>
<evidence type="ECO:0000256" key="5">
    <source>
        <dbReference type="ARBA" id="ARBA00022989"/>
    </source>
</evidence>
<keyword evidence="10" id="KW-0449">Lipoprotein</keyword>
<dbReference type="AlphaFoldDB" id="E0VBL6"/>
<evidence type="ECO:0000256" key="7">
    <source>
        <dbReference type="ARBA" id="ARBA00023157"/>
    </source>
</evidence>
<dbReference type="InterPro" id="IPR002172">
    <property type="entry name" value="LDrepeatLR_classA_rpt"/>
</dbReference>
<keyword evidence="6" id="KW-0472">Membrane</keyword>
<dbReference type="GeneID" id="8231040"/>
<accession>E0VBL6</accession>
<dbReference type="Gene3D" id="4.10.400.10">
    <property type="entry name" value="Low-density Lipoprotein Receptor"/>
    <property type="match status" value="3"/>
</dbReference>
<feature type="disulfide bond" evidence="8">
    <location>
        <begin position="315"/>
        <end position="330"/>
    </location>
</feature>
<dbReference type="STRING" id="121224.E0VBL6"/>
<dbReference type="EMBL" id="DS235032">
    <property type="protein sequence ID" value="EEB10772.1"/>
    <property type="molecule type" value="Genomic_DNA"/>
</dbReference>
<dbReference type="InterPro" id="IPR050685">
    <property type="entry name" value="LDLR"/>
</dbReference>
<keyword evidence="4" id="KW-0677">Repeat</keyword>
<keyword evidence="12" id="KW-1185">Reference proteome</keyword>
<reference evidence="10" key="2">
    <citation type="submission" date="2007-04" db="EMBL/GenBank/DDBJ databases">
        <title>The genome of the human body louse.</title>
        <authorList>
            <consortium name="The Human Body Louse Genome Consortium"/>
            <person name="Kirkness E."/>
            <person name="Walenz B."/>
            <person name="Hass B."/>
            <person name="Bruggner R."/>
            <person name="Strausberg R."/>
        </authorList>
    </citation>
    <scope>NUCLEOTIDE SEQUENCE</scope>
    <source>
        <strain evidence="10">USDA</strain>
    </source>
</reference>
<dbReference type="EnsemblMetazoa" id="PHUM064480-RA">
    <property type="protein sequence ID" value="PHUM064480-PA"/>
    <property type="gene ID" value="PHUM064480"/>
</dbReference>
<dbReference type="OrthoDB" id="9991628at2759"/>
<dbReference type="PRINTS" id="PR00261">
    <property type="entry name" value="LDLRECEPTOR"/>
</dbReference>
<evidence type="ECO:0000256" key="8">
    <source>
        <dbReference type="PROSITE-ProRule" id="PRU00124"/>
    </source>
</evidence>